<name>A0ABS7M6T2_9HYPH</name>
<dbReference type="SUPFAM" id="SSF53335">
    <property type="entry name" value="S-adenosyl-L-methionine-dependent methyltransferases"/>
    <property type="match status" value="1"/>
</dbReference>
<evidence type="ECO:0000313" key="1">
    <source>
        <dbReference type="EMBL" id="MBY4632840.1"/>
    </source>
</evidence>
<keyword evidence="2" id="KW-1185">Reference proteome</keyword>
<organism evidence="1 2">
    <name type="scientific">Rhizobium croatiense</name>
    <dbReference type="NCBI Taxonomy" id="2867516"/>
    <lineage>
        <taxon>Bacteria</taxon>
        <taxon>Pseudomonadati</taxon>
        <taxon>Pseudomonadota</taxon>
        <taxon>Alphaproteobacteria</taxon>
        <taxon>Hyphomicrobiales</taxon>
        <taxon>Rhizobiaceae</taxon>
        <taxon>Rhizobium/Agrobacterium group</taxon>
        <taxon>Rhizobium</taxon>
    </lineage>
</organism>
<keyword evidence="1" id="KW-0808">Transferase</keyword>
<sequence length="290" mass="32731">MAGVISVAKSITPQFVKRIISKRLGPSPSNLTPWNDEGLAADAAVFSRSQRAAENIDGMLSTFSMAAMDSLLSLQKAKGAVVEFGTYKGRSAAILANRVAPDEKFILVDIADYLDLQAIRAINPGVDFVQCASREFRRKYPDFRSIRKKSRLVHVDTSHSYRDTYSEMRLCDELLSPEGIAVFDDFTNLNYSQIIPAIYKYIYTNRTDLCVFMVTDEKCYLCRKSHLNIYLSFVLQGIIRSMAVRGINDAMIARSGWHREYRAIYLRTKSDGETGDRYGEEIYGNFYAGP</sequence>
<dbReference type="GO" id="GO:0008168">
    <property type="term" value="F:methyltransferase activity"/>
    <property type="evidence" value="ECO:0007669"/>
    <property type="project" value="UniProtKB-KW"/>
</dbReference>
<dbReference type="Pfam" id="PF13578">
    <property type="entry name" value="Methyltransf_24"/>
    <property type="match status" value="1"/>
</dbReference>
<protein>
    <submittedName>
        <fullName evidence="1">Class I SAM-dependent methyltransferase</fullName>
    </submittedName>
</protein>
<accession>A0ABS7M6T2</accession>
<gene>
    <name evidence="1" type="ORF">K6M89_26585</name>
</gene>
<dbReference type="EMBL" id="JAILYJ010000020">
    <property type="protein sequence ID" value="MBY4632840.1"/>
    <property type="molecule type" value="Genomic_DNA"/>
</dbReference>
<comment type="caution">
    <text evidence="1">The sequence shown here is derived from an EMBL/GenBank/DDBJ whole genome shotgun (WGS) entry which is preliminary data.</text>
</comment>
<dbReference type="InterPro" id="IPR029063">
    <property type="entry name" value="SAM-dependent_MTases_sf"/>
</dbReference>
<keyword evidence="1" id="KW-0489">Methyltransferase</keyword>
<dbReference type="GO" id="GO:0032259">
    <property type="term" value="P:methylation"/>
    <property type="evidence" value="ECO:0007669"/>
    <property type="project" value="UniProtKB-KW"/>
</dbReference>
<evidence type="ECO:0000313" key="2">
    <source>
        <dbReference type="Proteomes" id="UP000733858"/>
    </source>
</evidence>
<dbReference type="Proteomes" id="UP000733858">
    <property type="component" value="Unassembled WGS sequence"/>
</dbReference>
<proteinExistence type="predicted"/>
<dbReference type="Gene3D" id="3.40.50.150">
    <property type="entry name" value="Vaccinia Virus protein VP39"/>
    <property type="match status" value="2"/>
</dbReference>
<reference evidence="1 2" key="1">
    <citation type="submission" date="2021-08" db="EMBL/GenBank/DDBJ databases">
        <title>Rhizobium croatiense sp. nov. and Rhizobium redzepovicii sp. nov., two new species isolated from nodules of Phaseolus vulgaris in Croatia.</title>
        <authorList>
            <person name="Rajnovic I."/>
            <person name="Ramirez-Bahena M.H."/>
            <person name="Kajic S."/>
            <person name="Igual M.J."/>
            <person name="Peix A."/>
            <person name="Velazquez E."/>
            <person name="Sikora S."/>
        </authorList>
    </citation>
    <scope>NUCLEOTIDE SEQUENCE [LARGE SCALE GENOMIC DNA]</scope>
    <source>
        <strain evidence="1 2">13T</strain>
    </source>
</reference>
<dbReference type="RefSeq" id="WP_222141585.1">
    <property type="nucleotide sequence ID" value="NZ_JAILYI010000002.1"/>
</dbReference>